<dbReference type="InterPro" id="IPR052186">
    <property type="entry name" value="Hydantoin_racemase-like"/>
</dbReference>
<sequence length="221" mass="22215">MILLLNPNTSTATTTAMVEIAGEAVASLALEGRTASFGPAMLTEPEVLKRSAEAVIAMAEEPAHGYIVAAFGDPGLEALRARVTVPVVGIGEASFLEAAVHGRFGIATTTPLLKDAIIARVAASGLPGFTGCRFTPGDPTVLTAEPAALLAALAATVRACIDDGAQAVIIGGGPLARAARALAPDLPVPIIEPVPAAARLMARRLAETRAADRGVAGPTGV</sequence>
<evidence type="ECO:0000313" key="2">
    <source>
        <dbReference type="EMBL" id="KFI29388.1"/>
    </source>
</evidence>
<dbReference type="InterPro" id="IPR053714">
    <property type="entry name" value="Iso_Racemase_Enz_sf"/>
</dbReference>
<dbReference type="InterPro" id="IPR015942">
    <property type="entry name" value="Asp/Glu/hydantoin_racemase"/>
</dbReference>
<dbReference type="EMBL" id="JGYG01000006">
    <property type="protein sequence ID" value="KFI29388.1"/>
    <property type="molecule type" value="Genomic_DNA"/>
</dbReference>
<dbReference type="OrthoDB" id="7774147at2"/>
<dbReference type="PANTHER" id="PTHR28047">
    <property type="entry name" value="PROTEIN DCG1"/>
    <property type="match status" value="1"/>
</dbReference>
<dbReference type="PANTHER" id="PTHR28047:SF5">
    <property type="entry name" value="PROTEIN DCG1"/>
    <property type="match status" value="1"/>
</dbReference>
<protein>
    <submittedName>
        <fullName evidence="2">Hydantoin racemase</fullName>
    </submittedName>
</protein>
<dbReference type="AlphaFoldDB" id="A0A086Y538"/>
<dbReference type="GO" id="GO:0047661">
    <property type="term" value="F:amino-acid racemase activity"/>
    <property type="evidence" value="ECO:0007669"/>
    <property type="project" value="InterPro"/>
</dbReference>
<reference evidence="2 3" key="1">
    <citation type="submission" date="2014-03" db="EMBL/GenBank/DDBJ databases">
        <title>Genome of Haematobacter massiliensis CCUG 47968.</title>
        <authorList>
            <person name="Wang D."/>
            <person name="Wang G."/>
        </authorList>
    </citation>
    <scope>NUCLEOTIDE SEQUENCE [LARGE SCALE GENOMIC DNA]</scope>
    <source>
        <strain evidence="2 3">CCUG 47968</strain>
    </source>
</reference>
<name>A0A086Y538_9RHOB</name>
<proteinExistence type="inferred from homology"/>
<comment type="similarity">
    <text evidence="1">Belongs to the HyuE racemase family.</text>
</comment>
<gene>
    <name evidence="2" type="ORF">CN97_17155</name>
</gene>
<dbReference type="Gene3D" id="3.40.50.12500">
    <property type="match status" value="1"/>
</dbReference>
<dbReference type="RefSeq" id="WP_035710989.1">
    <property type="nucleotide sequence ID" value="NZ_CAMIFG010000134.1"/>
</dbReference>
<dbReference type="Pfam" id="PF01177">
    <property type="entry name" value="Asp_Glu_race"/>
    <property type="match status" value="1"/>
</dbReference>
<evidence type="ECO:0000313" key="3">
    <source>
        <dbReference type="Proteomes" id="UP000028826"/>
    </source>
</evidence>
<dbReference type="eggNOG" id="COG4126">
    <property type="taxonomic scope" value="Bacteria"/>
</dbReference>
<accession>A0A086Y538</accession>
<keyword evidence="3" id="KW-1185">Reference proteome</keyword>
<organism evidence="2 3">
    <name type="scientific">Haematobacter massiliensis</name>
    <dbReference type="NCBI Taxonomy" id="195105"/>
    <lineage>
        <taxon>Bacteria</taxon>
        <taxon>Pseudomonadati</taxon>
        <taxon>Pseudomonadota</taxon>
        <taxon>Alphaproteobacteria</taxon>
        <taxon>Rhodobacterales</taxon>
        <taxon>Paracoccaceae</taxon>
        <taxon>Haematobacter</taxon>
    </lineage>
</organism>
<comment type="caution">
    <text evidence="2">The sequence shown here is derived from an EMBL/GenBank/DDBJ whole genome shotgun (WGS) entry which is preliminary data.</text>
</comment>
<evidence type="ECO:0000256" key="1">
    <source>
        <dbReference type="ARBA" id="ARBA00038414"/>
    </source>
</evidence>
<dbReference type="STRING" id="195105.CN97_17155"/>
<dbReference type="Proteomes" id="UP000028826">
    <property type="component" value="Unassembled WGS sequence"/>
</dbReference>
<dbReference type="GeneID" id="39677022"/>